<organism evidence="8 9">
    <name type="scientific">Mucilaginibacter terrae</name>
    <dbReference type="NCBI Taxonomy" id="1955052"/>
    <lineage>
        <taxon>Bacteria</taxon>
        <taxon>Pseudomonadati</taxon>
        <taxon>Bacteroidota</taxon>
        <taxon>Sphingobacteriia</taxon>
        <taxon>Sphingobacteriales</taxon>
        <taxon>Sphingobacteriaceae</taxon>
        <taxon>Mucilaginibacter</taxon>
    </lineage>
</organism>
<dbReference type="PANTHER" id="PTHR24421:SF10">
    <property type="entry name" value="NITRATE_NITRITE SENSOR PROTEIN NARQ"/>
    <property type="match status" value="1"/>
</dbReference>
<keyword evidence="9" id="KW-1185">Reference proteome</keyword>
<evidence type="ECO:0000256" key="4">
    <source>
        <dbReference type="ARBA" id="ARBA00022777"/>
    </source>
</evidence>
<dbReference type="InterPro" id="IPR050482">
    <property type="entry name" value="Sensor_HK_TwoCompSys"/>
</dbReference>
<dbReference type="SUPFAM" id="SSF55874">
    <property type="entry name" value="ATPase domain of HSP90 chaperone/DNA topoisomerase II/histidine kinase"/>
    <property type="match status" value="1"/>
</dbReference>
<dbReference type="InterPro" id="IPR019734">
    <property type="entry name" value="TPR_rpt"/>
</dbReference>
<dbReference type="Gene3D" id="1.25.40.10">
    <property type="entry name" value="Tetratricopeptide repeat domain"/>
    <property type="match status" value="2"/>
</dbReference>
<name>A0ABU3GR45_9SPHI</name>
<dbReference type="InterPro" id="IPR036890">
    <property type="entry name" value="HATPase_C_sf"/>
</dbReference>
<proteinExistence type="predicted"/>
<dbReference type="RefSeq" id="WP_311948561.1">
    <property type="nucleotide sequence ID" value="NZ_JAVLVU010000001.1"/>
</dbReference>
<evidence type="ECO:0000256" key="3">
    <source>
        <dbReference type="ARBA" id="ARBA00022679"/>
    </source>
</evidence>
<reference evidence="9" key="1">
    <citation type="submission" date="2023-07" db="EMBL/GenBank/DDBJ databases">
        <title>Functional and genomic diversity of the sorghum phyllosphere microbiome.</title>
        <authorList>
            <person name="Shade A."/>
        </authorList>
    </citation>
    <scope>NUCLEOTIDE SEQUENCE [LARGE SCALE GENOMIC DNA]</scope>
    <source>
        <strain evidence="9">SORGH_AS_0422</strain>
    </source>
</reference>
<keyword evidence="3" id="KW-0808">Transferase</keyword>
<dbReference type="Pfam" id="PF02518">
    <property type="entry name" value="HATPase_c"/>
    <property type="match status" value="1"/>
</dbReference>
<dbReference type="EC" id="2.7.13.3" evidence="2"/>
<keyword evidence="5" id="KW-0902">Two-component regulatory system</keyword>
<dbReference type="InterPro" id="IPR011990">
    <property type="entry name" value="TPR-like_helical_dom_sf"/>
</dbReference>
<keyword evidence="4" id="KW-0418">Kinase</keyword>
<dbReference type="InterPro" id="IPR003594">
    <property type="entry name" value="HATPase_dom"/>
</dbReference>
<evidence type="ECO:0000259" key="7">
    <source>
        <dbReference type="Pfam" id="PF02518"/>
    </source>
</evidence>
<dbReference type="PROSITE" id="PS50005">
    <property type="entry name" value="TPR"/>
    <property type="match status" value="1"/>
</dbReference>
<evidence type="ECO:0000256" key="6">
    <source>
        <dbReference type="PROSITE-ProRule" id="PRU00339"/>
    </source>
</evidence>
<dbReference type="Gene3D" id="3.30.565.10">
    <property type="entry name" value="Histidine kinase-like ATPase, C-terminal domain"/>
    <property type="match status" value="1"/>
</dbReference>
<feature type="domain" description="Histidine kinase/HSP90-like ATPase" evidence="7">
    <location>
        <begin position="464"/>
        <end position="550"/>
    </location>
</feature>
<dbReference type="Proteomes" id="UP001258315">
    <property type="component" value="Unassembled WGS sequence"/>
</dbReference>
<dbReference type="SMART" id="SM00028">
    <property type="entry name" value="TPR"/>
    <property type="match status" value="3"/>
</dbReference>
<evidence type="ECO:0000256" key="5">
    <source>
        <dbReference type="ARBA" id="ARBA00023012"/>
    </source>
</evidence>
<evidence type="ECO:0000256" key="2">
    <source>
        <dbReference type="ARBA" id="ARBA00012438"/>
    </source>
</evidence>
<dbReference type="CDD" id="cd16917">
    <property type="entry name" value="HATPase_UhpB-NarQ-NarX-like"/>
    <property type="match status" value="1"/>
</dbReference>
<evidence type="ECO:0000313" key="8">
    <source>
        <dbReference type="EMBL" id="MDT3402255.1"/>
    </source>
</evidence>
<feature type="repeat" description="TPR" evidence="6">
    <location>
        <begin position="107"/>
        <end position="140"/>
    </location>
</feature>
<protein>
    <recommendedName>
        <fullName evidence="2">histidine kinase</fullName>
        <ecNumber evidence="2">2.7.13.3</ecNumber>
    </recommendedName>
</protein>
<keyword evidence="6" id="KW-0802">TPR repeat</keyword>
<evidence type="ECO:0000313" key="9">
    <source>
        <dbReference type="Proteomes" id="UP001258315"/>
    </source>
</evidence>
<gene>
    <name evidence="8" type="ORF">QE417_001327</name>
</gene>
<dbReference type="EMBL" id="JAVLVU010000001">
    <property type="protein sequence ID" value="MDT3402255.1"/>
    <property type="molecule type" value="Genomic_DNA"/>
</dbReference>
<dbReference type="SUPFAM" id="SSF48452">
    <property type="entry name" value="TPR-like"/>
    <property type="match status" value="1"/>
</dbReference>
<comment type="caution">
    <text evidence="8">The sequence shown here is derived from an EMBL/GenBank/DDBJ whole genome shotgun (WGS) entry which is preliminary data.</text>
</comment>
<dbReference type="PANTHER" id="PTHR24421">
    <property type="entry name" value="NITRATE/NITRITE SENSOR PROTEIN NARX-RELATED"/>
    <property type="match status" value="1"/>
</dbReference>
<accession>A0ABU3GR45</accession>
<evidence type="ECO:0000256" key="1">
    <source>
        <dbReference type="ARBA" id="ARBA00000085"/>
    </source>
</evidence>
<comment type="catalytic activity">
    <reaction evidence="1">
        <text>ATP + protein L-histidine = ADP + protein N-phospho-L-histidine.</text>
        <dbReference type="EC" id="2.7.13.3"/>
    </reaction>
</comment>
<sequence length="552" mass="63821">MKRAVIFTLLSFALWACTKPHSVVKNRQNLYFDKAERLLNEQKSDSAFYYFEKSASTSKDSLSVAMAYNYMASIQSDAGDIYGAQESLTTSLKYLDERKKENRYCLSSNYNELGMTSSRLGNFDSALSYLDSAIKYTDEQTYRYTFLNNKANVYRRKGSYKQALRIYRSILNVTEKGGKYYARLLSNMTYTQWLDNTAYPAAGGLRYALQLRQQLKDHWGENASYGHLSDFYSATKADSALIFAKAMYTIAKELHSPDDQLSALEKLIHLSPGDKSKGYFDKFNRLNDSLQTARNAAKNQFALIRYQSEKHKADNLRLMQENTKKEDEIFRQRLYLAIGLILLIGTTIWFRNRRQRLLLEADNRIRHYRLNLMQKVHDVVANGIYRVMNEVDYSDNLDKGYIVSQLDEMYEQSRKISQDEDINVQEDFSDKLERLANAFKSSDIKLAFSGNEPELWAKVNHRVKRQLEIVVQELLVNMAKHSHASQAIIDFEQIRDDLVMKYRDNGVGFPTDIHKGKGLQNTENRINAIGGHLTFEAHEQRGARIQIVTPIQ</sequence>